<evidence type="ECO:0000313" key="1">
    <source>
        <dbReference type="EMBL" id="GBP48421.1"/>
    </source>
</evidence>
<dbReference type="EMBL" id="BGZK01000524">
    <property type="protein sequence ID" value="GBP48421.1"/>
    <property type="molecule type" value="Genomic_DNA"/>
</dbReference>
<comment type="caution">
    <text evidence="1">The sequence shown here is derived from an EMBL/GenBank/DDBJ whole genome shotgun (WGS) entry which is preliminary data.</text>
</comment>
<dbReference type="Proteomes" id="UP000299102">
    <property type="component" value="Unassembled WGS sequence"/>
</dbReference>
<reference evidence="1 2" key="1">
    <citation type="journal article" date="2019" name="Commun. Biol.">
        <title>The bagworm genome reveals a unique fibroin gene that provides high tensile strength.</title>
        <authorList>
            <person name="Kono N."/>
            <person name="Nakamura H."/>
            <person name="Ohtoshi R."/>
            <person name="Tomita M."/>
            <person name="Numata K."/>
            <person name="Arakawa K."/>
        </authorList>
    </citation>
    <scope>NUCLEOTIDE SEQUENCE [LARGE SCALE GENOMIC DNA]</scope>
</reference>
<name>A0A4C1WBI2_EUMVA</name>
<sequence>MTSRSLVSASFGIFLRMRDAALVKGLRALRRAWDPEWRPRVKPGVLMTTFCVIRMMSAFKSDRKSKCPYPGALGKAGGARGDGGRR</sequence>
<evidence type="ECO:0000313" key="2">
    <source>
        <dbReference type="Proteomes" id="UP000299102"/>
    </source>
</evidence>
<gene>
    <name evidence="1" type="ORF">EVAR_32822_1</name>
</gene>
<protein>
    <submittedName>
        <fullName evidence="1">Uncharacterized protein</fullName>
    </submittedName>
</protein>
<accession>A0A4C1WBI2</accession>
<proteinExistence type="predicted"/>
<organism evidence="1 2">
    <name type="scientific">Eumeta variegata</name>
    <name type="common">Bagworm moth</name>
    <name type="synonym">Eumeta japonica</name>
    <dbReference type="NCBI Taxonomy" id="151549"/>
    <lineage>
        <taxon>Eukaryota</taxon>
        <taxon>Metazoa</taxon>
        <taxon>Ecdysozoa</taxon>
        <taxon>Arthropoda</taxon>
        <taxon>Hexapoda</taxon>
        <taxon>Insecta</taxon>
        <taxon>Pterygota</taxon>
        <taxon>Neoptera</taxon>
        <taxon>Endopterygota</taxon>
        <taxon>Lepidoptera</taxon>
        <taxon>Glossata</taxon>
        <taxon>Ditrysia</taxon>
        <taxon>Tineoidea</taxon>
        <taxon>Psychidae</taxon>
        <taxon>Oiketicinae</taxon>
        <taxon>Eumeta</taxon>
    </lineage>
</organism>
<dbReference type="AlphaFoldDB" id="A0A4C1WBI2"/>
<keyword evidence="2" id="KW-1185">Reference proteome</keyword>